<accession>A0A7W8DY03</accession>
<evidence type="ECO:0000313" key="3">
    <source>
        <dbReference type="Proteomes" id="UP000542353"/>
    </source>
</evidence>
<gene>
    <name evidence="2" type="ORF">HNR60_001522</name>
</gene>
<reference evidence="2 3" key="1">
    <citation type="submission" date="2020-08" db="EMBL/GenBank/DDBJ databases">
        <title>Genomic Encyclopedia of Type Strains, Phase IV (KMG-IV): sequencing the most valuable type-strain genomes for metagenomic binning, comparative biology and taxonomic classification.</title>
        <authorList>
            <person name="Goeker M."/>
        </authorList>
    </citation>
    <scope>NUCLEOTIDE SEQUENCE [LARGE SCALE GENOMIC DNA]</scope>
    <source>
        <strain evidence="2 3">DSM 12706</strain>
    </source>
</reference>
<dbReference type="Proteomes" id="UP000542353">
    <property type="component" value="Unassembled WGS sequence"/>
</dbReference>
<dbReference type="RefSeq" id="WP_184255995.1">
    <property type="nucleotide sequence ID" value="NZ_JACHIH010000006.1"/>
</dbReference>
<evidence type="ECO:0000313" key="2">
    <source>
        <dbReference type="EMBL" id="MBB5046774.1"/>
    </source>
</evidence>
<sequence>MISLAALTAVAARPIGKAALIALGIAGLLAIGGLGAWRAAATVQAMVDDAAATAKAERDAHWRSEIAEANVKVAQAEVEQARAAMTADTEVKAAETRREEALKELETKNATLADSGRCGLGRDRVRLLNNSR</sequence>
<keyword evidence="3" id="KW-1185">Reference proteome</keyword>
<protein>
    <submittedName>
        <fullName evidence="2">ABC-type branched-subunit amino acid transport system substrate-binding protein</fullName>
    </submittedName>
</protein>
<feature type="coiled-coil region" evidence="1">
    <location>
        <begin position="64"/>
        <end position="111"/>
    </location>
</feature>
<dbReference type="EMBL" id="JACHIH010000006">
    <property type="protein sequence ID" value="MBB5046774.1"/>
    <property type="molecule type" value="Genomic_DNA"/>
</dbReference>
<comment type="caution">
    <text evidence="2">The sequence shown here is derived from an EMBL/GenBank/DDBJ whole genome shotgun (WGS) entry which is preliminary data.</text>
</comment>
<evidence type="ECO:0000256" key="1">
    <source>
        <dbReference type="SAM" id="Coils"/>
    </source>
</evidence>
<name>A0A7W8DY03_9BRAD</name>
<proteinExistence type="predicted"/>
<keyword evidence="1" id="KW-0175">Coiled coil</keyword>
<dbReference type="AlphaFoldDB" id="A0A7W8DY03"/>
<organism evidence="2 3">
    <name type="scientific">Rhodopseudomonas rhenobacensis</name>
    <dbReference type="NCBI Taxonomy" id="87461"/>
    <lineage>
        <taxon>Bacteria</taxon>
        <taxon>Pseudomonadati</taxon>
        <taxon>Pseudomonadota</taxon>
        <taxon>Alphaproteobacteria</taxon>
        <taxon>Hyphomicrobiales</taxon>
        <taxon>Nitrobacteraceae</taxon>
        <taxon>Rhodopseudomonas</taxon>
    </lineage>
</organism>